<dbReference type="PANTHER" id="PTHR10414:SF37">
    <property type="entry name" value="BB IN A BOXCAR, ISOFORM C"/>
    <property type="match status" value="1"/>
</dbReference>
<keyword evidence="8" id="KW-0732">Signal</keyword>
<dbReference type="PANTHER" id="PTHR10414">
    <property type="entry name" value="ETHANOLAMINEPHOSPHOTRANSFERASE"/>
    <property type="match status" value="1"/>
</dbReference>
<feature type="signal peptide" evidence="8">
    <location>
        <begin position="1"/>
        <end position="25"/>
    </location>
</feature>
<evidence type="ECO:0008006" key="11">
    <source>
        <dbReference type="Google" id="ProtNLM"/>
    </source>
</evidence>
<comment type="caution">
    <text evidence="9">The sequence shown here is derived from an EMBL/GenBank/DDBJ whole genome shotgun (WGS) entry which is preliminary data.</text>
</comment>
<comment type="similarity">
    <text evidence="2 5">Belongs to the CDP-alcohol phosphatidyltransferase class-I family.</text>
</comment>
<reference evidence="9" key="1">
    <citation type="submission" date="2023-10" db="EMBL/GenBank/DDBJ databases">
        <authorList>
            <person name="Chen Y."/>
            <person name="Shah S."/>
            <person name="Dougan E. K."/>
            <person name="Thang M."/>
            <person name="Chan C."/>
        </authorList>
    </citation>
    <scope>NUCLEOTIDE SEQUENCE [LARGE SCALE GENOMIC DNA]</scope>
</reference>
<name>A0ABN9T5V3_9DINO</name>
<evidence type="ECO:0000313" key="10">
    <source>
        <dbReference type="Proteomes" id="UP001189429"/>
    </source>
</evidence>
<accession>A0ABN9T5V3</accession>
<feature type="transmembrane region" description="Helical" evidence="7">
    <location>
        <begin position="288"/>
        <end position="310"/>
    </location>
</feature>
<keyword evidence="7" id="KW-0812">Transmembrane</keyword>
<dbReference type="Gene3D" id="1.20.120.1760">
    <property type="match status" value="1"/>
</dbReference>
<feature type="transmembrane region" description="Helical" evidence="7">
    <location>
        <begin position="322"/>
        <end position="340"/>
    </location>
</feature>
<keyword evidence="7" id="KW-1133">Transmembrane helix</keyword>
<evidence type="ECO:0000256" key="3">
    <source>
        <dbReference type="ARBA" id="ARBA00022679"/>
    </source>
</evidence>
<sequence>MAAPPCPGVHLLVAALMLAYQTLDAMDGKVARARKLSSPLGALLDHGLDALMIVLFTAITVLTMDREGLAGPVTDPMVFLGFFAVPAAWYCAQVDQALSGVMDTRGITEAEFIIVGVCLATAALGPEAWSTELLVLGRRTTLCRAIFSCMIALALLSEVAGGGPGPRPEGPEAGNSCISVWRRRPGSPARLQPEQPERRPQARTPGGVRLHAVHGRGSACRWPHLWQALVLWGLAIVACSVRASRRGAPRECLAWAAALLPLALNGAAHAACAAWSPAQAAEVPGQRLVAQLGYAISGTTFGAIAVRLILSSQFCGRGVPGLPWAPLLPCALGALVRQLGPAAAVLPVLLAALAAQLAGLAAVFVGVCLQVSRELGVPVLSVPAAHRE</sequence>
<organism evidence="9 10">
    <name type="scientific">Prorocentrum cordatum</name>
    <dbReference type="NCBI Taxonomy" id="2364126"/>
    <lineage>
        <taxon>Eukaryota</taxon>
        <taxon>Sar</taxon>
        <taxon>Alveolata</taxon>
        <taxon>Dinophyceae</taxon>
        <taxon>Prorocentrales</taxon>
        <taxon>Prorocentraceae</taxon>
        <taxon>Prorocentrum</taxon>
    </lineage>
</organism>
<evidence type="ECO:0000256" key="7">
    <source>
        <dbReference type="SAM" id="Phobius"/>
    </source>
</evidence>
<evidence type="ECO:0000256" key="6">
    <source>
        <dbReference type="SAM" id="MobiDB-lite"/>
    </source>
</evidence>
<evidence type="ECO:0000256" key="2">
    <source>
        <dbReference type="ARBA" id="ARBA00010441"/>
    </source>
</evidence>
<feature type="region of interest" description="Disordered" evidence="6">
    <location>
        <begin position="186"/>
        <end position="208"/>
    </location>
</feature>
<dbReference type="Pfam" id="PF01066">
    <property type="entry name" value="CDP-OH_P_transf"/>
    <property type="match status" value="1"/>
</dbReference>
<dbReference type="Proteomes" id="UP001189429">
    <property type="component" value="Unassembled WGS sequence"/>
</dbReference>
<dbReference type="InterPro" id="IPR048254">
    <property type="entry name" value="CDP_ALCOHOL_P_TRANSF_CS"/>
</dbReference>
<comment type="subcellular location">
    <subcellularLocation>
        <location evidence="1">Membrane</location>
    </subcellularLocation>
</comment>
<dbReference type="InterPro" id="IPR014472">
    <property type="entry name" value="CHOPT"/>
</dbReference>
<protein>
    <recommendedName>
        <fullName evidence="11">CDP-alcohol phosphatidyltransferase</fullName>
    </recommendedName>
</protein>
<evidence type="ECO:0000256" key="1">
    <source>
        <dbReference type="ARBA" id="ARBA00004370"/>
    </source>
</evidence>
<evidence type="ECO:0000256" key="5">
    <source>
        <dbReference type="RuleBase" id="RU003750"/>
    </source>
</evidence>
<keyword evidence="4 7" id="KW-0472">Membrane</keyword>
<dbReference type="PROSITE" id="PS00379">
    <property type="entry name" value="CDP_ALCOHOL_P_TRANSF"/>
    <property type="match status" value="1"/>
</dbReference>
<gene>
    <name evidence="9" type="ORF">PCOR1329_LOCUS35886</name>
</gene>
<feature type="chain" id="PRO_5047475264" description="CDP-alcohol phosphatidyltransferase" evidence="8">
    <location>
        <begin position="26"/>
        <end position="388"/>
    </location>
</feature>
<evidence type="ECO:0000256" key="8">
    <source>
        <dbReference type="SAM" id="SignalP"/>
    </source>
</evidence>
<feature type="transmembrane region" description="Helical" evidence="7">
    <location>
        <begin position="41"/>
        <end position="62"/>
    </location>
</feature>
<dbReference type="InterPro" id="IPR000462">
    <property type="entry name" value="CDP-OH_P_trans"/>
</dbReference>
<dbReference type="EMBL" id="CAUYUJ010014380">
    <property type="protein sequence ID" value="CAK0840433.1"/>
    <property type="molecule type" value="Genomic_DNA"/>
</dbReference>
<dbReference type="InterPro" id="IPR043130">
    <property type="entry name" value="CDP-OH_PTrfase_TM_dom"/>
</dbReference>
<proteinExistence type="inferred from homology"/>
<evidence type="ECO:0000313" key="9">
    <source>
        <dbReference type="EMBL" id="CAK0840433.1"/>
    </source>
</evidence>
<evidence type="ECO:0000256" key="4">
    <source>
        <dbReference type="ARBA" id="ARBA00023136"/>
    </source>
</evidence>
<feature type="transmembrane region" description="Helical" evidence="7">
    <location>
        <begin position="253"/>
        <end position="276"/>
    </location>
</feature>
<feature type="transmembrane region" description="Helical" evidence="7">
    <location>
        <begin position="69"/>
        <end position="90"/>
    </location>
</feature>
<keyword evidence="10" id="KW-1185">Reference proteome</keyword>
<feature type="transmembrane region" description="Helical" evidence="7">
    <location>
        <begin position="346"/>
        <end position="369"/>
    </location>
</feature>
<keyword evidence="3 5" id="KW-0808">Transferase</keyword>